<evidence type="ECO:0000256" key="1">
    <source>
        <dbReference type="SAM" id="Phobius"/>
    </source>
</evidence>
<gene>
    <name evidence="2" type="ORF">D477_007524</name>
</gene>
<evidence type="ECO:0000313" key="3">
    <source>
        <dbReference type="Proteomes" id="UP000010729"/>
    </source>
</evidence>
<name>N1V440_9MICC</name>
<dbReference type="EMBL" id="ANPE02000099">
    <property type="protein sequence ID" value="EMY34817.1"/>
    <property type="molecule type" value="Genomic_DNA"/>
</dbReference>
<organism evidence="2 3">
    <name type="scientific">Arthrobacter crystallopoietes BAB-32</name>
    <dbReference type="NCBI Taxonomy" id="1246476"/>
    <lineage>
        <taxon>Bacteria</taxon>
        <taxon>Bacillati</taxon>
        <taxon>Actinomycetota</taxon>
        <taxon>Actinomycetes</taxon>
        <taxon>Micrococcales</taxon>
        <taxon>Micrococcaceae</taxon>
        <taxon>Crystallibacter</taxon>
    </lineage>
</organism>
<protein>
    <submittedName>
        <fullName evidence="2">Uncharacterized protein</fullName>
    </submittedName>
</protein>
<sequence length="84" mass="8838">MSGHVPAPLPEGNSEASKLLVTVVLLAAVVSAAGLISLAVILVGALFGAEMWPGFVGIAWVGFPIAFLLMGAMIVRNIRRRRRL</sequence>
<feature type="transmembrane region" description="Helical" evidence="1">
    <location>
        <begin position="20"/>
        <end position="49"/>
    </location>
</feature>
<proteinExistence type="predicted"/>
<evidence type="ECO:0000313" key="2">
    <source>
        <dbReference type="EMBL" id="EMY34817.1"/>
    </source>
</evidence>
<comment type="caution">
    <text evidence="2">The sequence shown here is derived from an EMBL/GenBank/DDBJ whole genome shotgun (WGS) entry which is preliminary data.</text>
</comment>
<keyword evidence="1" id="KW-0812">Transmembrane</keyword>
<keyword evidence="1" id="KW-1133">Transmembrane helix</keyword>
<dbReference type="Proteomes" id="UP000010729">
    <property type="component" value="Unassembled WGS sequence"/>
</dbReference>
<accession>N1V440</accession>
<dbReference type="OrthoDB" id="9946170at2"/>
<dbReference type="RefSeq" id="WP_005268356.1">
    <property type="nucleotide sequence ID" value="NZ_ANPE02000099.1"/>
</dbReference>
<feature type="transmembrane region" description="Helical" evidence="1">
    <location>
        <begin position="55"/>
        <end position="75"/>
    </location>
</feature>
<keyword evidence="3" id="KW-1185">Reference proteome</keyword>
<reference evidence="2 3" key="1">
    <citation type="journal article" date="2013" name="Genome Announc.">
        <title>Draft Genome Sequence of Arthrobacter crystallopoietes Strain BAB-32, Revealing Genes for Bioremediation.</title>
        <authorList>
            <person name="Joshi M.N."/>
            <person name="Pandit A.S."/>
            <person name="Sharma A."/>
            <person name="Pandya R.V."/>
            <person name="Desai S.M."/>
            <person name="Saxena A.K."/>
            <person name="Bagatharia S.B."/>
        </authorList>
    </citation>
    <scope>NUCLEOTIDE SEQUENCE [LARGE SCALE GENOMIC DNA]</scope>
    <source>
        <strain evidence="2 3">BAB-32</strain>
    </source>
</reference>
<keyword evidence="1" id="KW-0472">Membrane</keyword>
<dbReference type="AlphaFoldDB" id="N1V440"/>